<dbReference type="Proteomes" id="UP000789860">
    <property type="component" value="Unassembled WGS sequence"/>
</dbReference>
<evidence type="ECO:0000313" key="2">
    <source>
        <dbReference type="Proteomes" id="UP000789860"/>
    </source>
</evidence>
<evidence type="ECO:0000313" key="1">
    <source>
        <dbReference type="EMBL" id="CAG8653687.1"/>
    </source>
</evidence>
<organism evidence="1 2">
    <name type="scientific">Scutellospora calospora</name>
    <dbReference type="NCBI Taxonomy" id="85575"/>
    <lineage>
        <taxon>Eukaryota</taxon>
        <taxon>Fungi</taxon>
        <taxon>Fungi incertae sedis</taxon>
        <taxon>Mucoromycota</taxon>
        <taxon>Glomeromycotina</taxon>
        <taxon>Glomeromycetes</taxon>
        <taxon>Diversisporales</taxon>
        <taxon>Gigasporaceae</taxon>
        <taxon>Scutellospora</taxon>
    </lineage>
</organism>
<keyword evidence="2" id="KW-1185">Reference proteome</keyword>
<name>A0ACA9NKQ4_9GLOM</name>
<feature type="non-terminal residue" evidence="1">
    <location>
        <position position="107"/>
    </location>
</feature>
<accession>A0ACA9NKQ4</accession>
<feature type="non-terminal residue" evidence="1">
    <location>
        <position position="1"/>
    </location>
</feature>
<reference evidence="1" key="1">
    <citation type="submission" date="2021-06" db="EMBL/GenBank/DDBJ databases">
        <authorList>
            <person name="Kallberg Y."/>
            <person name="Tangrot J."/>
            <person name="Rosling A."/>
        </authorList>
    </citation>
    <scope>NUCLEOTIDE SEQUENCE</scope>
    <source>
        <strain evidence="1">AU212A</strain>
    </source>
</reference>
<sequence length="107" mass="12177">LTKVDTASKDDIAKEHKKKSNNKLWSGEKRFAPYVDHFPLQSLKRNGAPLTENEKLMVINVYNYLSEINSAKNDHRKLTLCKRVAEVLGVSERTVGGIVADWNKHND</sequence>
<protein>
    <submittedName>
        <fullName evidence="1">1100_t:CDS:1</fullName>
    </submittedName>
</protein>
<gene>
    <name evidence="1" type="ORF">SCALOS_LOCUS8756</name>
</gene>
<dbReference type="EMBL" id="CAJVPM010024435">
    <property type="protein sequence ID" value="CAG8653687.1"/>
    <property type="molecule type" value="Genomic_DNA"/>
</dbReference>
<proteinExistence type="predicted"/>
<comment type="caution">
    <text evidence="1">The sequence shown here is derived from an EMBL/GenBank/DDBJ whole genome shotgun (WGS) entry which is preliminary data.</text>
</comment>